<dbReference type="SUPFAM" id="SSF49464">
    <property type="entry name" value="Carboxypeptidase regulatory domain-like"/>
    <property type="match status" value="1"/>
</dbReference>
<accession>A0ABT6WSE4</accession>
<gene>
    <name evidence="1" type="ORF">QLQ12_28985</name>
</gene>
<comment type="caution">
    <text evidence="1">The sequence shown here is derived from an EMBL/GenBank/DDBJ whole genome shotgun (WGS) entry which is preliminary data.</text>
</comment>
<keyword evidence="2" id="KW-1185">Reference proteome</keyword>
<evidence type="ECO:0000313" key="2">
    <source>
        <dbReference type="Proteomes" id="UP001241758"/>
    </source>
</evidence>
<dbReference type="Pfam" id="PF13620">
    <property type="entry name" value="CarboxypepD_reg"/>
    <property type="match status" value="1"/>
</dbReference>
<evidence type="ECO:0000313" key="1">
    <source>
        <dbReference type="EMBL" id="MDI6102661.1"/>
    </source>
</evidence>
<dbReference type="RefSeq" id="WP_282763729.1">
    <property type="nucleotide sequence ID" value="NZ_JASCTH010000021.1"/>
</dbReference>
<name>A0ABT6WSE4_9ACTN</name>
<reference evidence="1 2" key="1">
    <citation type="submission" date="2023-05" db="EMBL/GenBank/DDBJ databases">
        <title>Actinoplanes sp. NEAU-A12 genome sequencing.</title>
        <authorList>
            <person name="Wang Z.-S."/>
        </authorList>
    </citation>
    <scope>NUCLEOTIDE SEQUENCE [LARGE SCALE GENOMIC DNA]</scope>
    <source>
        <strain evidence="1 2">NEAU-A12</strain>
    </source>
</reference>
<proteinExistence type="predicted"/>
<protein>
    <submittedName>
        <fullName evidence="1">Carboxypeptidase-like regulatory domain-containing protein</fullName>
    </submittedName>
</protein>
<dbReference type="InterPro" id="IPR008969">
    <property type="entry name" value="CarboxyPept-like_regulatory"/>
</dbReference>
<organism evidence="1 2">
    <name type="scientific">Actinoplanes sandaracinus</name>
    <dbReference type="NCBI Taxonomy" id="3045177"/>
    <lineage>
        <taxon>Bacteria</taxon>
        <taxon>Bacillati</taxon>
        <taxon>Actinomycetota</taxon>
        <taxon>Actinomycetes</taxon>
        <taxon>Micromonosporales</taxon>
        <taxon>Micromonosporaceae</taxon>
        <taxon>Actinoplanes</taxon>
    </lineage>
</organism>
<sequence>MAQPLTPAERAGRVVDAAGRPVPYATVVIVAGTTPMPEIALRGDAEGRFGLRLPTGEFTLRAYGPAGTGDARVEGGAATDEIVITIGE</sequence>
<dbReference type="Gene3D" id="2.60.40.1120">
    <property type="entry name" value="Carboxypeptidase-like, regulatory domain"/>
    <property type="match status" value="1"/>
</dbReference>
<dbReference type="Proteomes" id="UP001241758">
    <property type="component" value="Unassembled WGS sequence"/>
</dbReference>
<dbReference type="EMBL" id="JASCTH010000021">
    <property type="protein sequence ID" value="MDI6102661.1"/>
    <property type="molecule type" value="Genomic_DNA"/>
</dbReference>